<dbReference type="Pfam" id="PF10707">
    <property type="entry name" value="YrbL-PhoP_reg"/>
    <property type="match status" value="1"/>
</dbReference>
<dbReference type="EMBL" id="CP031093">
    <property type="protein sequence ID" value="QCF25025.1"/>
    <property type="molecule type" value="Genomic_DNA"/>
</dbReference>
<gene>
    <name evidence="1" type="ORF">soil367_03205</name>
</gene>
<evidence type="ECO:0000313" key="1">
    <source>
        <dbReference type="EMBL" id="QCF25025.1"/>
    </source>
</evidence>
<dbReference type="AlphaFoldDB" id="A0A4P7XEI2"/>
<evidence type="ECO:0000313" key="2">
    <source>
        <dbReference type="Proteomes" id="UP000298049"/>
    </source>
</evidence>
<name>A0A4P7XEI2_9ALTE</name>
<keyword evidence="2" id="KW-1185">Reference proteome</keyword>
<proteinExistence type="predicted"/>
<dbReference type="InterPro" id="IPR019647">
    <property type="entry name" value="PhoP_reg_network_YrbL"/>
</dbReference>
<evidence type="ECO:0008006" key="3">
    <source>
        <dbReference type="Google" id="ProtNLM"/>
    </source>
</evidence>
<dbReference type="KEGG" id="hmi:soil367_03205"/>
<accession>A0A4P7XEI2</accession>
<dbReference type="OrthoDB" id="595236at2"/>
<dbReference type="Proteomes" id="UP000298049">
    <property type="component" value="Chromosome"/>
</dbReference>
<reference evidence="1 2" key="1">
    <citation type="submission" date="2018-07" db="EMBL/GenBank/DDBJ databases">
        <title>Marsedoiliclastica nanhaica gen. nov. sp. nov., a novel marine hydrocarbonoclastic bacterium isolated from an in-situ enriched hydrocarbon-degrading consortium in deep-sea sediment.</title>
        <authorList>
            <person name="Dong C."/>
            <person name="Ma T."/>
            <person name="Liu R."/>
            <person name="Shao Z."/>
        </authorList>
    </citation>
    <scope>NUCLEOTIDE SEQUENCE [LARGE SCALE GENOMIC DNA]</scope>
    <source>
        <strain evidence="2">soil36-7</strain>
    </source>
</reference>
<protein>
    <recommendedName>
        <fullName evidence="3">PhoP regulatory network protein YrbL</fullName>
    </recommendedName>
</protein>
<organism evidence="1 2">
    <name type="scientific">Hydrocarboniclastica marina</name>
    <dbReference type="NCBI Taxonomy" id="2259620"/>
    <lineage>
        <taxon>Bacteria</taxon>
        <taxon>Pseudomonadati</taxon>
        <taxon>Pseudomonadota</taxon>
        <taxon>Gammaproteobacteria</taxon>
        <taxon>Alteromonadales</taxon>
        <taxon>Alteromonadaceae</taxon>
        <taxon>Hydrocarboniclastica</taxon>
    </lineage>
</organism>
<dbReference type="RefSeq" id="WP_136546825.1">
    <property type="nucleotide sequence ID" value="NZ_CP031093.1"/>
</dbReference>
<sequence>MTLQLQDPFAEGGNRLCFVHPENPERCIKVRRPDFSLEERRRQKGFPKNLKPLSRFDDNREEAAVMTGLARRYGEPIYRHVSRCYGFVATSHGPGLISELIRNEDGTIASTLKKLLWDRGMTPECDRAIGDLCSFWEKLAVPSRDLLLHNLVVEQTRSGASRIVVIDGLGSSSLIPLALLPSYFARAKARRKVKNLRERIDGLLEARHTGVYPGLRGLLLHDGRVDPQDKGP</sequence>